<dbReference type="SMART" id="SM00304">
    <property type="entry name" value="HAMP"/>
    <property type="match status" value="1"/>
</dbReference>
<keyword evidence="4" id="KW-1003">Cell membrane</keyword>
<keyword evidence="10" id="KW-0067">ATP-binding</keyword>
<dbReference type="SUPFAM" id="SSF47384">
    <property type="entry name" value="Homodimeric domain of signal transducing histidine kinase"/>
    <property type="match status" value="1"/>
</dbReference>
<proteinExistence type="predicted"/>
<evidence type="ECO:0000256" key="15">
    <source>
        <dbReference type="ARBA" id="ARBA00037219"/>
    </source>
</evidence>
<reference evidence="21" key="1">
    <citation type="submission" date="2015-08" db="EMBL/GenBank/DDBJ databases">
        <title>Fjat-14210 dsm16467.</title>
        <authorList>
            <person name="Liu B."/>
            <person name="Wang J."/>
            <person name="Zhu Y."/>
            <person name="Liu G."/>
            <person name="Chen Q."/>
            <person name="Chen Z."/>
            <person name="Lan J."/>
            <person name="Che J."/>
            <person name="Ge C."/>
            <person name="Shi H."/>
            <person name="Pan Z."/>
            <person name="Liu X."/>
        </authorList>
    </citation>
    <scope>NUCLEOTIDE SEQUENCE [LARGE SCALE GENOMIC DNA]</scope>
    <source>
        <strain evidence="21">DSM 16467</strain>
    </source>
</reference>
<sequence>MTKSIYLKIVIAFIGTIVFSLIVSFILSTSFRDKEIDQRLQKDMWQVGKEFVHLYGKEDANELASFLHHTSFFQYSFVIYDENMHVERLGNSKHPFRITEGDVHKLLKTSDDYLVSKPKDGPPMGMVMGIPFTEDGQKYVLFLQPDPIKPNKAIQNVQLVQLLSILVVGILSFALLSRQLVKPIRKLTKAMKEIGKGNYNIRVEHESADEIGQLTEHFNHMSKELNKIETMRREFVASVSHEIQSPLTSIRGFANALKEEHISSEDRLRYLSIIEKESSRLAQLGGNLLKLASLDSEHHPVTLSTYSLDEQLRTVILALEPQWSGKDLELDLNMNAVRITADRDLLEQVWMNLLTNSMTYTSEGGKIGVALNVENGFAYCIISDSGIGISKEDQRYIFESFYKADKSRGGKGNGLGLAITKKVVSIHNGSIGLESEIGKGSIFTVTLPLSGDKESRM</sequence>
<evidence type="ECO:0000313" key="20">
    <source>
        <dbReference type="EMBL" id="KOO47632.1"/>
    </source>
</evidence>
<dbReference type="PANTHER" id="PTHR45528">
    <property type="entry name" value="SENSOR HISTIDINE KINASE CPXA"/>
    <property type="match status" value="1"/>
</dbReference>
<dbReference type="CDD" id="cd00075">
    <property type="entry name" value="HATPase"/>
    <property type="match status" value="1"/>
</dbReference>
<dbReference type="PRINTS" id="PR00344">
    <property type="entry name" value="BCTRLSENSOR"/>
</dbReference>
<keyword evidence="11 17" id="KW-1133">Transmembrane helix</keyword>
<dbReference type="RefSeq" id="WP_053400543.1">
    <property type="nucleotide sequence ID" value="NZ_JAUKEN010000001.1"/>
</dbReference>
<evidence type="ECO:0000259" key="18">
    <source>
        <dbReference type="PROSITE" id="PS50109"/>
    </source>
</evidence>
<dbReference type="InterPro" id="IPR036890">
    <property type="entry name" value="HATPase_C_sf"/>
</dbReference>
<dbReference type="Proteomes" id="UP000037558">
    <property type="component" value="Unassembled WGS sequence"/>
</dbReference>
<comment type="catalytic activity">
    <reaction evidence="1">
        <text>ATP + protein L-histidine = ADP + protein N-phospho-L-histidine.</text>
        <dbReference type="EC" id="2.7.13.3"/>
    </reaction>
</comment>
<dbReference type="PROSITE" id="PS50885">
    <property type="entry name" value="HAMP"/>
    <property type="match status" value="1"/>
</dbReference>
<name>A0A0M0L9V5_9BACI</name>
<evidence type="ECO:0000256" key="16">
    <source>
        <dbReference type="ARBA" id="ARBA00040841"/>
    </source>
</evidence>
<feature type="transmembrane region" description="Helical" evidence="17">
    <location>
        <begin position="6"/>
        <end position="27"/>
    </location>
</feature>
<dbReference type="GO" id="GO:0005524">
    <property type="term" value="F:ATP binding"/>
    <property type="evidence" value="ECO:0007669"/>
    <property type="project" value="UniProtKB-KW"/>
</dbReference>
<feature type="domain" description="HAMP" evidence="19">
    <location>
        <begin position="178"/>
        <end position="230"/>
    </location>
</feature>
<dbReference type="Gene3D" id="1.10.287.130">
    <property type="match status" value="1"/>
</dbReference>
<dbReference type="PATRIC" id="fig|284581.3.peg.4650"/>
<evidence type="ECO:0000256" key="1">
    <source>
        <dbReference type="ARBA" id="ARBA00000085"/>
    </source>
</evidence>
<feature type="domain" description="Histidine kinase" evidence="18">
    <location>
        <begin position="238"/>
        <end position="451"/>
    </location>
</feature>
<dbReference type="InterPro" id="IPR036097">
    <property type="entry name" value="HisK_dim/P_sf"/>
</dbReference>
<dbReference type="InterPro" id="IPR004358">
    <property type="entry name" value="Sig_transdc_His_kin-like_C"/>
</dbReference>
<dbReference type="OrthoDB" id="9813151at2"/>
<evidence type="ECO:0000256" key="17">
    <source>
        <dbReference type="SAM" id="Phobius"/>
    </source>
</evidence>
<evidence type="ECO:0000256" key="8">
    <source>
        <dbReference type="ARBA" id="ARBA00022741"/>
    </source>
</evidence>
<dbReference type="EMBL" id="LILC01000007">
    <property type="protein sequence ID" value="KOO47632.1"/>
    <property type="molecule type" value="Genomic_DNA"/>
</dbReference>
<keyword evidence="14 17" id="KW-0472">Membrane</keyword>
<dbReference type="Pfam" id="PF00512">
    <property type="entry name" value="HisKA"/>
    <property type="match status" value="1"/>
</dbReference>
<dbReference type="GO" id="GO:0005886">
    <property type="term" value="C:plasma membrane"/>
    <property type="evidence" value="ECO:0007669"/>
    <property type="project" value="UniProtKB-SubCell"/>
</dbReference>
<dbReference type="Gene3D" id="6.10.340.10">
    <property type="match status" value="1"/>
</dbReference>
<keyword evidence="5" id="KW-0597">Phosphoprotein</keyword>
<comment type="function">
    <text evidence="15">Member of the two-component regulatory system HssS/HssR involved in intracellular heme homeostasis and tempering of staphylococcal virulence. HssS functions as a heme sensor histidine kinase which is autophosphorylated at a histidine residue and transfers its phosphate group to an aspartate residue of HssR. HssR/HssS activates the expression of hrtAB, an efflux pump, in response to extracellular heme, hemin, hemoglobin or blood.</text>
</comment>
<feature type="transmembrane region" description="Helical" evidence="17">
    <location>
        <begin position="159"/>
        <end position="176"/>
    </location>
</feature>
<keyword evidence="9 20" id="KW-0418">Kinase</keyword>
<dbReference type="InterPro" id="IPR003594">
    <property type="entry name" value="HATPase_dom"/>
</dbReference>
<dbReference type="PROSITE" id="PS50109">
    <property type="entry name" value="HIS_KIN"/>
    <property type="match status" value="1"/>
</dbReference>
<dbReference type="EC" id="2.7.13.3" evidence="3"/>
<dbReference type="InterPro" id="IPR050398">
    <property type="entry name" value="HssS/ArlS-like"/>
</dbReference>
<dbReference type="CDD" id="cd06225">
    <property type="entry name" value="HAMP"/>
    <property type="match status" value="1"/>
</dbReference>
<dbReference type="FunFam" id="3.30.565.10:FF:000006">
    <property type="entry name" value="Sensor histidine kinase WalK"/>
    <property type="match status" value="1"/>
</dbReference>
<evidence type="ECO:0000259" key="19">
    <source>
        <dbReference type="PROSITE" id="PS50885"/>
    </source>
</evidence>
<comment type="caution">
    <text evidence="20">The sequence shown here is derived from an EMBL/GenBank/DDBJ whole genome shotgun (WGS) entry which is preliminary data.</text>
</comment>
<dbReference type="InterPro" id="IPR003661">
    <property type="entry name" value="HisK_dim/P_dom"/>
</dbReference>
<keyword evidence="13" id="KW-0843">Virulence</keyword>
<gene>
    <name evidence="20" type="ORF">AMD01_06245</name>
</gene>
<evidence type="ECO:0000256" key="13">
    <source>
        <dbReference type="ARBA" id="ARBA00023026"/>
    </source>
</evidence>
<keyword evidence="7 17" id="KW-0812">Transmembrane</keyword>
<dbReference type="AlphaFoldDB" id="A0A0M0L9V5"/>
<dbReference type="SMART" id="SM00387">
    <property type="entry name" value="HATPase_c"/>
    <property type="match status" value="1"/>
</dbReference>
<evidence type="ECO:0000256" key="3">
    <source>
        <dbReference type="ARBA" id="ARBA00012438"/>
    </source>
</evidence>
<keyword evidence="6" id="KW-0808">Transferase</keyword>
<keyword evidence="12" id="KW-0902">Two-component regulatory system</keyword>
<dbReference type="SUPFAM" id="SSF55874">
    <property type="entry name" value="ATPase domain of HSP90 chaperone/DNA topoisomerase II/histidine kinase"/>
    <property type="match status" value="1"/>
</dbReference>
<organism evidence="20 21">
    <name type="scientific">Priestia koreensis</name>
    <dbReference type="NCBI Taxonomy" id="284581"/>
    <lineage>
        <taxon>Bacteria</taxon>
        <taxon>Bacillati</taxon>
        <taxon>Bacillota</taxon>
        <taxon>Bacilli</taxon>
        <taxon>Bacillales</taxon>
        <taxon>Bacillaceae</taxon>
        <taxon>Priestia</taxon>
    </lineage>
</organism>
<evidence type="ECO:0000256" key="4">
    <source>
        <dbReference type="ARBA" id="ARBA00022475"/>
    </source>
</evidence>
<evidence type="ECO:0000256" key="10">
    <source>
        <dbReference type="ARBA" id="ARBA00022840"/>
    </source>
</evidence>
<evidence type="ECO:0000256" key="5">
    <source>
        <dbReference type="ARBA" id="ARBA00022553"/>
    </source>
</evidence>
<dbReference type="InterPro" id="IPR003660">
    <property type="entry name" value="HAMP_dom"/>
</dbReference>
<dbReference type="SMART" id="SM00388">
    <property type="entry name" value="HisKA"/>
    <property type="match status" value="1"/>
</dbReference>
<keyword evidence="8" id="KW-0547">Nucleotide-binding</keyword>
<evidence type="ECO:0000256" key="14">
    <source>
        <dbReference type="ARBA" id="ARBA00023136"/>
    </source>
</evidence>
<dbReference type="PANTHER" id="PTHR45528:SF11">
    <property type="entry name" value="HISTIDINE KINASE"/>
    <property type="match status" value="1"/>
</dbReference>
<dbReference type="InterPro" id="IPR005467">
    <property type="entry name" value="His_kinase_dom"/>
</dbReference>
<evidence type="ECO:0000256" key="2">
    <source>
        <dbReference type="ARBA" id="ARBA00004651"/>
    </source>
</evidence>
<comment type="subcellular location">
    <subcellularLocation>
        <location evidence="2">Cell membrane</location>
        <topology evidence="2">Multi-pass membrane protein</topology>
    </subcellularLocation>
</comment>
<keyword evidence="21" id="KW-1185">Reference proteome</keyword>
<dbReference type="FunFam" id="1.10.287.130:FF:000001">
    <property type="entry name" value="Two-component sensor histidine kinase"/>
    <property type="match status" value="1"/>
</dbReference>
<evidence type="ECO:0000256" key="6">
    <source>
        <dbReference type="ARBA" id="ARBA00022679"/>
    </source>
</evidence>
<dbReference type="Pfam" id="PF02518">
    <property type="entry name" value="HATPase_c"/>
    <property type="match status" value="1"/>
</dbReference>
<dbReference type="SUPFAM" id="SSF158472">
    <property type="entry name" value="HAMP domain-like"/>
    <property type="match status" value="1"/>
</dbReference>
<protein>
    <recommendedName>
        <fullName evidence="16">Heme sensor protein HssS</fullName>
        <ecNumber evidence="3">2.7.13.3</ecNumber>
    </recommendedName>
</protein>
<evidence type="ECO:0000256" key="9">
    <source>
        <dbReference type="ARBA" id="ARBA00022777"/>
    </source>
</evidence>
<evidence type="ECO:0000256" key="7">
    <source>
        <dbReference type="ARBA" id="ARBA00022692"/>
    </source>
</evidence>
<dbReference type="GO" id="GO:0000155">
    <property type="term" value="F:phosphorelay sensor kinase activity"/>
    <property type="evidence" value="ECO:0007669"/>
    <property type="project" value="InterPro"/>
</dbReference>
<dbReference type="Pfam" id="PF00672">
    <property type="entry name" value="HAMP"/>
    <property type="match status" value="1"/>
</dbReference>
<dbReference type="STRING" id="284581.AMD01_06245"/>
<evidence type="ECO:0000256" key="11">
    <source>
        <dbReference type="ARBA" id="ARBA00022989"/>
    </source>
</evidence>
<evidence type="ECO:0000256" key="12">
    <source>
        <dbReference type="ARBA" id="ARBA00023012"/>
    </source>
</evidence>
<evidence type="ECO:0000313" key="21">
    <source>
        <dbReference type="Proteomes" id="UP000037558"/>
    </source>
</evidence>
<dbReference type="CDD" id="cd00082">
    <property type="entry name" value="HisKA"/>
    <property type="match status" value="1"/>
</dbReference>
<dbReference type="Gene3D" id="3.30.565.10">
    <property type="entry name" value="Histidine kinase-like ATPase, C-terminal domain"/>
    <property type="match status" value="1"/>
</dbReference>
<accession>A0A0M0L9V5</accession>